<accession>A0A162DGT0</accession>
<evidence type="ECO:0000256" key="3">
    <source>
        <dbReference type="ARBA" id="ARBA00022692"/>
    </source>
</evidence>
<evidence type="ECO:0000256" key="5">
    <source>
        <dbReference type="ARBA" id="ARBA00023136"/>
    </source>
</evidence>
<comment type="similarity">
    <text evidence="2">Belongs to the TMEM120 family.</text>
</comment>
<evidence type="ECO:0000313" key="6">
    <source>
        <dbReference type="EMBL" id="KZS11574.1"/>
    </source>
</evidence>
<gene>
    <name evidence="6" type="ORF">APZ42_023707</name>
</gene>
<name>A0A162DGT0_9CRUS</name>
<dbReference type="EMBL" id="LRGB01001579">
    <property type="protein sequence ID" value="KZS11574.1"/>
    <property type="molecule type" value="Genomic_DNA"/>
</dbReference>
<evidence type="ECO:0000256" key="4">
    <source>
        <dbReference type="ARBA" id="ARBA00022989"/>
    </source>
</evidence>
<protein>
    <submittedName>
        <fullName evidence="6">Transmembrane protein 120A</fullName>
    </submittedName>
</protein>
<keyword evidence="4" id="KW-1133">Transmembrane helix</keyword>
<dbReference type="OrthoDB" id="6338710at2759"/>
<sequence length="409" mass="48381">MALSLGDIDACIQDLIDLTEDYKELEATHKDYTVQLEQLSELQTKCVKNLSHQRYRLGVIKSTLKKLKPKDESEKEKYELLNKDLMRRQAQLNEMEESLPKKSGTYLKIILGSVNVSFLNKQERFKYKDDYEKFKLALSAIAMGLSVTNLLANLRILDLAFVFLMVWYYCTLTIRESILRVNGSRIKGWWRAHHFISTALSAVLLTWPDSATYHHFRHQLMWFYVYISFVQYLQFRYQQGCLYRLKALGERHDMDITIEGFHSWMWRGLSFLLPFLYLGYFYQLYNAWALYQLISHPNSEWQIPVLSFLFLILFLGNILTTSMVIPQKLRDKVRLKYRFTRLDKYFSTYTKGDRRFTLSGTLSDRSQSNEGRDSVIQREHAPKTDSEKIKEDDGSSRDISHNFEDEKDQ</sequence>
<dbReference type="AlphaFoldDB" id="A0A162DGT0"/>
<organism evidence="6 7">
    <name type="scientific">Daphnia magna</name>
    <dbReference type="NCBI Taxonomy" id="35525"/>
    <lineage>
        <taxon>Eukaryota</taxon>
        <taxon>Metazoa</taxon>
        <taxon>Ecdysozoa</taxon>
        <taxon>Arthropoda</taxon>
        <taxon>Crustacea</taxon>
        <taxon>Branchiopoda</taxon>
        <taxon>Diplostraca</taxon>
        <taxon>Cladocera</taxon>
        <taxon>Anomopoda</taxon>
        <taxon>Daphniidae</taxon>
        <taxon>Daphnia</taxon>
    </lineage>
</organism>
<dbReference type="PANTHER" id="PTHR21433">
    <property type="entry name" value="TRANSMEMBRANE PROTEIN INDUCED BY TUMOR NECROSIS FACTOR ALPHA"/>
    <property type="match status" value="1"/>
</dbReference>
<proteinExistence type="inferred from homology"/>
<evidence type="ECO:0000256" key="1">
    <source>
        <dbReference type="ARBA" id="ARBA00004141"/>
    </source>
</evidence>
<dbReference type="Pfam" id="PF07851">
    <property type="entry name" value="TMEM120A-B"/>
    <property type="match status" value="1"/>
</dbReference>
<keyword evidence="7" id="KW-1185">Reference proteome</keyword>
<dbReference type="PANTHER" id="PTHR21433:SF0">
    <property type="entry name" value="TRANSMEMBRANE PROTEIN 120 HOMOLOG"/>
    <property type="match status" value="1"/>
</dbReference>
<evidence type="ECO:0000256" key="2">
    <source>
        <dbReference type="ARBA" id="ARBA00009700"/>
    </source>
</evidence>
<comment type="subcellular location">
    <subcellularLocation>
        <location evidence="1">Membrane</location>
        <topology evidence="1">Multi-pass membrane protein</topology>
    </subcellularLocation>
</comment>
<dbReference type="GO" id="GO:0016020">
    <property type="term" value="C:membrane"/>
    <property type="evidence" value="ECO:0007669"/>
    <property type="project" value="UniProtKB-SubCell"/>
</dbReference>
<keyword evidence="3 6" id="KW-0812">Transmembrane</keyword>
<evidence type="ECO:0000313" key="7">
    <source>
        <dbReference type="Proteomes" id="UP000076858"/>
    </source>
</evidence>
<comment type="caution">
    <text evidence="6">The sequence shown here is derived from an EMBL/GenBank/DDBJ whole genome shotgun (WGS) entry which is preliminary data.</text>
</comment>
<keyword evidence="5" id="KW-0472">Membrane</keyword>
<dbReference type="InterPro" id="IPR012926">
    <property type="entry name" value="TMEM120A/B"/>
</dbReference>
<reference evidence="6 7" key="1">
    <citation type="submission" date="2016-03" db="EMBL/GenBank/DDBJ databases">
        <title>EvidentialGene: Evidence-directed Construction of Genes on Genomes.</title>
        <authorList>
            <person name="Gilbert D.G."/>
            <person name="Choi J.-H."/>
            <person name="Mockaitis K."/>
            <person name="Colbourne J."/>
            <person name="Pfrender M."/>
        </authorList>
    </citation>
    <scope>NUCLEOTIDE SEQUENCE [LARGE SCALE GENOMIC DNA]</scope>
    <source>
        <strain evidence="6 7">Xinb3</strain>
        <tissue evidence="6">Complete organism</tissue>
    </source>
</reference>
<dbReference type="Proteomes" id="UP000076858">
    <property type="component" value="Unassembled WGS sequence"/>
</dbReference>